<name>A0A2P5ALL7_PARAD</name>
<evidence type="ECO:0000259" key="14">
    <source>
        <dbReference type="PROSITE" id="PS51782"/>
    </source>
</evidence>
<dbReference type="OrthoDB" id="4062651at2759"/>
<keyword evidence="15" id="KW-0675">Receptor</keyword>
<dbReference type="InterPro" id="IPR056561">
    <property type="entry name" value="NFP_LYK_LysM1"/>
</dbReference>
<dbReference type="AlphaFoldDB" id="A0A2P5ALL7"/>
<evidence type="ECO:0000256" key="4">
    <source>
        <dbReference type="ARBA" id="ARBA00022729"/>
    </source>
</evidence>
<dbReference type="InterPro" id="IPR000719">
    <property type="entry name" value="Prot_kinase_dom"/>
</dbReference>
<proteinExistence type="predicted"/>
<keyword evidence="8 11" id="KW-0472">Membrane</keyword>
<evidence type="ECO:0000256" key="7">
    <source>
        <dbReference type="ARBA" id="ARBA00022989"/>
    </source>
</evidence>
<keyword evidence="3 11" id="KW-0812">Transmembrane</keyword>
<dbReference type="Pfam" id="PF23446">
    <property type="entry name" value="LysM1_NFP_LYK"/>
    <property type="match status" value="1"/>
</dbReference>
<feature type="domain" description="LysM" evidence="14">
    <location>
        <begin position="189"/>
        <end position="234"/>
    </location>
</feature>
<dbReference type="InterPro" id="IPR011009">
    <property type="entry name" value="Kinase-like_dom_sf"/>
</dbReference>
<dbReference type="GO" id="GO:0005524">
    <property type="term" value="F:ATP binding"/>
    <property type="evidence" value="ECO:0007669"/>
    <property type="project" value="UniProtKB-KW"/>
</dbReference>
<dbReference type="GO" id="GO:0051707">
    <property type="term" value="P:response to other organism"/>
    <property type="evidence" value="ECO:0007669"/>
    <property type="project" value="UniProtKB-ARBA"/>
</dbReference>
<evidence type="ECO:0000256" key="10">
    <source>
        <dbReference type="SAM" id="MobiDB-lite"/>
    </source>
</evidence>
<dbReference type="InterPro" id="IPR052611">
    <property type="entry name" value="Plant_RLK_LysM"/>
</dbReference>
<keyword evidence="9" id="KW-1015">Disulfide bond</keyword>
<comment type="subcellular location">
    <subcellularLocation>
        <location evidence="1">Cell membrane</location>
        <topology evidence="1">Single-pass membrane protein</topology>
    </subcellularLocation>
</comment>
<dbReference type="PANTHER" id="PTHR45927">
    <property type="entry name" value="LYSM-DOMAIN RECEPTOR-LIKE KINASE-RELATED"/>
    <property type="match status" value="1"/>
</dbReference>
<dbReference type="InterPro" id="IPR008271">
    <property type="entry name" value="Ser/Thr_kinase_AS"/>
</dbReference>
<dbReference type="InterPro" id="IPR018392">
    <property type="entry name" value="LysM"/>
</dbReference>
<gene>
    <name evidence="15" type="primary">PanLYK9</name>
    <name evidence="15" type="ORF">PanWU01x14_320270</name>
</gene>
<dbReference type="InterPro" id="IPR056562">
    <property type="entry name" value="LysM2_CERK1_LYK3_4_5"/>
</dbReference>
<organism evidence="15 16">
    <name type="scientific">Parasponia andersonii</name>
    <name type="common">Sponia andersonii</name>
    <dbReference type="NCBI Taxonomy" id="3476"/>
    <lineage>
        <taxon>Eukaryota</taxon>
        <taxon>Viridiplantae</taxon>
        <taxon>Streptophyta</taxon>
        <taxon>Embryophyta</taxon>
        <taxon>Tracheophyta</taxon>
        <taxon>Spermatophyta</taxon>
        <taxon>Magnoliopsida</taxon>
        <taxon>eudicotyledons</taxon>
        <taxon>Gunneridae</taxon>
        <taxon>Pentapetalae</taxon>
        <taxon>rosids</taxon>
        <taxon>fabids</taxon>
        <taxon>Rosales</taxon>
        <taxon>Cannabaceae</taxon>
        <taxon>Parasponia</taxon>
    </lineage>
</organism>
<evidence type="ECO:0000256" key="2">
    <source>
        <dbReference type="ARBA" id="ARBA00022475"/>
    </source>
</evidence>
<keyword evidence="7 11" id="KW-1133">Transmembrane helix</keyword>
<feature type="compositionally biased region" description="Pro residues" evidence="10">
    <location>
        <begin position="247"/>
        <end position="260"/>
    </location>
</feature>
<evidence type="ECO:0000256" key="8">
    <source>
        <dbReference type="ARBA" id="ARBA00023136"/>
    </source>
</evidence>
<sequence length="637" mass="71723">MPFLSCSISVFILSIFSSCYYLTLAQQFYVGSKRDCLNTNNSTSELGYTCNGVKRSCQAFLTFRAKPPYDTVYAISNLLASDPTRLSRANSVPETFTFERNKLVIVPVNCSCSGEYYQTNTSYIIKPWDNFYVIANYTFQGLSTCEALRKQNNNRNTKHLYRGQRLVIPLRCACPTKNQSDHFGVHYLMSYVVAEGNLVATIAARFGSDLGWTLEANGLPEEKPTIYPFRTLLVPLKDAPLSYQANEPPPPPSPAPPPSSPSTYSSNQTLNWFYILVGCVGGGAFVLVLCTIIFCSIFRQIEKKIDLIIVEERSTARGKSLEKNTDKEYQELLKSLTKVTHQHLKIYTFEEIQLATNNFSPSCWIKGFVYRGTLNGDLAAIKEMDGDVSKEIDLLQKINHSNVIGVFGVCFHKKDRYLVYEHAANGPLSDWIFFASTGVKRLTWTQKIQIALDVATGLQYLHSFTTPPCVHMDIKSSNILLDSNLRAKIANFGLAKLAQAPEGRFSSTKWIVGTVSYKSPEYLESRLVSTKLDVYAFGVLLLEMLTGKEVTLLYEALNAVLNKEGEESLRLFMESSMQERHPFELVKSVFDIVESCLKRNPEARPAMDEIVLSLSRTLRNSFDLGVAEQRQRTSKFK</sequence>
<dbReference type="PROSITE" id="PS51782">
    <property type="entry name" value="LYSM"/>
    <property type="match status" value="2"/>
</dbReference>
<keyword evidence="2" id="KW-1003">Cell membrane</keyword>
<protein>
    <submittedName>
        <fullName evidence="15">LysM receptor kinase</fullName>
    </submittedName>
</protein>
<evidence type="ECO:0000256" key="12">
    <source>
        <dbReference type="SAM" id="SignalP"/>
    </source>
</evidence>
<keyword evidence="15" id="KW-0808">Transferase</keyword>
<dbReference type="EMBL" id="JXTB01000530">
    <property type="protein sequence ID" value="PON37439.1"/>
    <property type="molecule type" value="Genomic_DNA"/>
</dbReference>
<keyword evidence="6" id="KW-0067">ATP-binding</keyword>
<dbReference type="Gene3D" id="1.10.510.10">
    <property type="entry name" value="Transferase(Phosphotransferase) domain 1"/>
    <property type="match status" value="1"/>
</dbReference>
<dbReference type="SMART" id="SM00220">
    <property type="entry name" value="S_TKc"/>
    <property type="match status" value="1"/>
</dbReference>
<evidence type="ECO:0000313" key="16">
    <source>
        <dbReference type="Proteomes" id="UP000237105"/>
    </source>
</evidence>
<dbReference type="PANTHER" id="PTHR45927:SF11">
    <property type="entry name" value="LYSM DOMAIN RECEPTOR-LIKE KINASE 4"/>
    <property type="match status" value="1"/>
</dbReference>
<feature type="region of interest" description="Disordered" evidence="10">
    <location>
        <begin position="243"/>
        <end position="263"/>
    </location>
</feature>
<evidence type="ECO:0000256" key="1">
    <source>
        <dbReference type="ARBA" id="ARBA00004162"/>
    </source>
</evidence>
<evidence type="ECO:0000256" key="6">
    <source>
        <dbReference type="ARBA" id="ARBA00022840"/>
    </source>
</evidence>
<dbReference type="GO" id="GO:0004672">
    <property type="term" value="F:protein kinase activity"/>
    <property type="evidence" value="ECO:0007669"/>
    <property type="project" value="InterPro"/>
</dbReference>
<dbReference type="PROSITE" id="PS50011">
    <property type="entry name" value="PROTEIN_KINASE_DOM"/>
    <property type="match status" value="1"/>
</dbReference>
<dbReference type="PROSITE" id="PS00108">
    <property type="entry name" value="PROTEIN_KINASE_ST"/>
    <property type="match status" value="1"/>
</dbReference>
<feature type="signal peptide" evidence="12">
    <location>
        <begin position="1"/>
        <end position="25"/>
    </location>
</feature>
<keyword evidence="4 12" id="KW-0732">Signal</keyword>
<dbReference type="Pfam" id="PF23472">
    <property type="entry name" value="LysM2_CERK1_LYK3_4_5"/>
    <property type="match status" value="1"/>
</dbReference>
<feature type="domain" description="LysM" evidence="14">
    <location>
        <begin position="121"/>
        <end position="168"/>
    </location>
</feature>
<dbReference type="InterPro" id="IPR056563">
    <property type="entry name" value="LysM3_LYK4_5"/>
</dbReference>
<feature type="chain" id="PRO_5015162080" evidence="12">
    <location>
        <begin position="26"/>
        <end position="637"/>
    </location>
</feature>
<keyword evidence="16" id="KW-1185">Reference proteome</keyword>
<dbReference type="FunFam" id="1.10.510.10:FF:000468">
    <property type="entry name" value="PTI1-like tyrosine-protein kinase 3"/>
    <property type="match status" value="1"/>
</dbReference>
<dbReference type="Gene3D" id="3.30.200.20">
    <property type="entry name" value="Phosphorylase Kinase, domain 1"/>
    <property type="match status" value="1"/>
</dbReference>
<dbReference type="Gene3D" id="3.10.350.10">
    <property type="entry name" value="LysM domain"/>
    <property type="match status" value="1"/>
</dbReference>
<dbReference type="Proteomes" id="UP000237105">
    <property type="component" value="Unassembled WGS sequence"/>
</dbReference>
<evidence type="ECO:0000256" key="3">
    <source>
        <dbReference type="ARBA" id="ARBA00022692"/>
    </source>
</evidence>
<dbReference type="GO" id="GO:0005886">
    <property type="term" value="C:plasma membrane"/>
    <property type="evidence" value="ECO:0007669"/>
    <property type="project" value="UniProtKB-SubCell"/>
</dbReference>
<evidence type="ECO:0000313" key="15">
    <source>
        <dbReference type="EMBL" id="PON37439.1"/>
    </source>
</evidence>
<accession>A0A2P5ALL7</accession>
<dbReference type="SUPFAM" id="SSF56112">
    <property type="entry name" value="Protein kinase-like (PK-like)"/>
    <property type="match status" value="1"/>
</dbReference>
<comment type="caution">
    <text evidence="15">The sequence shown here is derived from an EMBL/GenBank/DDBJ whole genome shotgun (WGS) entry which is preliminary data.</text>
</comment>
<feature type="domain" description="Protein kinase" evidence="13">
    <location>
        <begin position="274"/>
        <end position="618"/>
    </location>
</feature>
<reference evidence="16" key="1">
    <citation type="submission" date="2016-06" db="EMBL/GenBank/DDBJ databases">
        <title>Parallel loss of symbiosis genes in relatives of nitrogen-fixing non-legume Parasponia.</title>
        <authorList>
            <person name="Van Velzen R."/>
            <person name="Holmer R."/>
            <person name="Bu F."/>
            <person name="Rutten L."/>
            <person name="Van Zeijl A."/>
            <person name="Liu W."/>
            <person name="Santuari L."/>
            <person name="Cao Q."/>
            <person name="Sharma T."/>
            <person name="Shen D."/>
            <person name="Roswanjaya Y."/>
            <person name="Wardhani T."/>
            <person name="Kalhor M.S."/>
            <person name="Jansen J."/>
            <person name="Van den Hoogen J."/>
            <person name="Gungor B."/>
            <person name="Hartog M."/>
            <person name="Hontelez J."/>
            <person name="Verver J."/>
            <person name="Yang W.-C."/>
            <person name="Schijlen E."/>
            <person name="Repin R."/>
            <person name="Schilthuizen M."/>
            <person name="Schranz E."/>
            <person name="Heidstra R."/>
            <person name="Miyata K."/>
            <person name="Fedorova E."/>
            <person name="Kohlen W."/>
            <person name="Bisseling T."/>
            <person name="Smit S."/>
            <person name="Geurts R."/>
        </authorList>
    </citation>
    <scope>NUCLEOTIDE SEQUENCE [LARGE SCALE GENOMIC DNA]</scope>
    <source>
        <strain evidence="16">cv. WU1-14</strain>
    </source>
</reference>
<evidence type="ECO:0000256" key="11">
    <source>
        <dbReference type="SAM" id="Phobius"/>
    </source>
</evidence>
<keyword evidence="15" id="KW-0418">Kinase</keyword>
<feature type="transmembrane region" description="Helical" evidence="11">
    <location>
        <begin position="272"/>
        <end position="298"/>
    </location>
</feature>
<dbReference type="Pfam" id="PF23473">
    <property type="entry name" value="LysM3_LYK4_5"/>
    <property type="match status" value="1"/>
</dbReference>
<keyword evidence="5" id="KW-0547">Nucleotide-binding</keyword>
<dbReference type="InterPro" id="IPR036779">
    <property type="entry name" value="LysM_dom_sf"/>
</dbReference>
<dbReference type="Pfam" id="PF00069">
    <property type="entry name" value="Pkinase"/>
    <property type="match status" value="1"/>
</dbReference>
<evidence type="ECO:0000256" key="9">
    <source>
        <dbReference type="ARBA" id="ARBA00023157"/>
    </source>
</evidence>
<evidence type="ECO:0000256" key="5">
    <source>
        <dbReference type="ARBA" id="ARBA00022741"/>
    </source>
</evidence>
<evidence type="ECO:0000259" key="13">
    <source>
        <dbReference type="PROSITE" id="PS50011"/>
    </source>
</evidence>